<proteinExistence type="predicted"/>
<accession>A0A1H5T4S0</accession>
<protein>
    <submittedName>
        <fullName evidence="1">Pseudo-rSAM protein, GG-Bacteroidales system</fullName>
    </submittedName>
</protein>
<dbReference type="AlphaFoldDB" id="A0A1H5T4S0"/>
<dbReference type="EMBL" id="FNUV01000002">
    <property type="protein sequence ID" value="SEF57081.1"/>
    <property type="molecule type" value="Genomic_DNA"/>
</dbReference>
<reference evidence="1 2" key="1">
    <citation type="submission" date="2016-10" db="EMBL/GenBank/DDBJ databases">
        <authorList>
            <person name="de Groot N.N."/>
        </authorList>
    </citation>
    <scope>NUCLEOTIDE SEQUENCE [LARGE SCALE GENOMIC DNA]</scope>
    <source>
        <strain evidence="1 2">AR32</strain>
    </source>
</reference>
<evidence type="ECO:0000313" key="1">
    <source>
        <dbReference type="EMBL" id="SEF57081.1"/>
    </source>
</evidence>
<gene>
    <name evidence="1" type="ORF">SAMN05216354_0836</name>
</gene>
<organism evidence="1 2">
    <name type="scientific">Xylanibacter ruminicola</name>
    <name type="common">Prevotella ruminicola</name>
    <dbReference type="NCBI Taxonomy" id="839"/>
    <lineage>
        <taxon>Bacteria</taxon>
        <taxon>Pseudomonadati</taxon>
        <taxon>Bacteroidota</taxon>
        <taxon>Bacteroidia</taxon>
        <taxon>Bacteroidales</taxon>
        <taxon>Prevotellaceae</taxon>
        <taxon>Xylanibacter</taxon>
    </lineage>
</organism>
<dbReference type="Proteomes" id="UP000236735">
    <property type="component" value="Unassembled WGS sequence"/>
</dbReference>
<evidence type="ECO:0000313" key="2">
    <source>
        <dbReference type="Proteomes" id="UP000236735"/>
    </source>
</evidence>
<sequence length="417" mass="47810">MDMPTTNTRWIIISPSVYVDIINEGKVMLYDTQTQTYMISESQKMVGLVQRLYEPANMGALPYSEDAISNDADITQAFNRGILFLKDISDGGRPINLLPYINLQTDLDCTNDEKEERLRTMGNKMRFLSGVHIYLNCKLRDSQQHTMAAFRNRSHRQHPVPPYYLTNVRLSQQALAITLNQLKVSSTAVVNIIVSLDKDEQAYFSDVLDTLSLYNFKYVFNCYDEDIKCLSELLLAKEFTGNYSITSYIDRYSRTDNLNAISASLQDQGLSVVFKKIVADENDFVDGTDGIDMLPVWTGNNETFLRRYVLMTQEDIDNSRLTMEDLFRHMKLNASSFGVMEILPTGSIYALNAKVPLGNIYIDDLYHIVEKELRENTSWRITRKETDCDECAYRTICPPVSAFETLYKTAPKCLIKR</sequence>
<dbReference type="RefSeq" id="WP_103915236.1">
    <property type="nucleotide sequence ID" value="NZ_FNUV01000002.1"/>
</dbReference>
<name>A0A1H5T4S0_XYLRU</name>